<dbReference type="PANTHER" id="PTHR34473">
    <property type="entry name" value="UPF0699 TRANSMEMBRANE PROTEIN YDBS"/>
    <property type="match status" value="1"/>
</dbReference>
<dbReference type="InterPro" id="IPR005182">
    <property type="entry name" value="YdbS-like_PH"/>
</dbReference>
<dbReference type="EMBL" id="RKLP01000002">
    <property type="protein sequence ID" value="RVW10450.1"/>
    <property type="molecule type" value="Genomic_DNA"/>
</dbReference>
<sequence length="513" mass="55055">MSVPVEASGAAALAAEEDQPWLRLDKRMLLVHPVNEVLKLLPVIAVSWIVGSNSGNHYWGLIAVAALVTYGVLRWFTTTYRIGPVHVQLRRGVFQKKVLSVPRSRIRSVDVEAGVLHRLLGLAVLRIGTGRQSARHEDRFELNALDASLVPDMRAALLAGHRHPAEAATDADSPAAPVAVPAREIGHWSPSWVRYAPFSVTGLIAIGAFVGVIFQYGLADRIAHSPALENGFDSAERAGGLALALLGLVALIVLFVAASVLACVRYLVVYGRMTVTDNGRTLHVSHGLLRTRQTTLDRARLRGTTLKEPLLLRLAGGAALDAIMTGVSAEHRESSLLLPQSPRAETTRVMATVLGDDRQADVPLLAHGPAARRRRYTRALWPAALAAVIAAGFAVAGRQVPWPVWAGVVVLALAGTGLAWDRYRGLGHAVLPGWLITRSGSLDRRRDSVEAAGIIGWTVRQTFFQRRAGVATVIAATPAGTGRYAVHDLPVEQAWALVDAVTPGAGGIWRRTT</sequence>
<evidence type="ECO:0000259" key="2">
    <source>
        <dbReference type="Pfam" id="PF03703"/>
    </source>
</evidence>
<feature type="transmembrane region" description="Helical" evidence="1">
    <location>
        <begin position="238"/>
        <end position="264"/>
    </location>
</feature>
<dbReference type="RefSeq" id="WP_127914878.1">
    <property type="nucleotide sequence ID" value="NZ_RKLP01000002.1"/>
</dbReference>
<protein>
    <recommendedName>
        <fullName evidence="2">YdbS-like PH domain-containing protein</fullName>
    </recommendedName>
</protein>
<dbReference type="AlphaFoldDB" id="A0A3S3EC05"/>
<evidence type="ECO:0000313" key="3">
    <source>
        <dbReference type="EMBL" id="RVW10450.1"/>
    </source>
</evidence>
<dbReference type="Pfam" id="PF03703">
    <property type="entry name" value="bPH_2"/>
    <property type="match status" value="2"/>
</dbReference>
<dbReference type="PIRSF" id="PIRSF026631">
    <property type="entry name" value="UCP026631"/>
    <property type="match status" value="1"/>
</dbReference>
<dbReference type="InterPro" id="IPR014529">
    <property type="entry name" value="UCP026631"/>
</dbReference>
<feature type="transmembrane region" description="Helical" evidence="1">
    <location>
        <begin position="379"/>
        <end position="396"/>
    </location>
</feature>
<keyword evidence="1" id="KW-0472">Membrane</keyword>
<feature type="transmembrane region" description="Helical" evidence="1">
    <location>
        <begin position="195"/>
        <end position="218"/>
    </location>
</feature>
<comment type="caution">
    <text evidence="3">The sequence shown here is derived from an EMBL/GenBank/DDBJ whole genome shotgun (WGS) entry which is preliminary data.</text>
</comment>
<gene>
    <name evidence="3" type="ORF">EGT67_04580</name>
</gene>
<keyword evidence="1" id="KW-0812">Transmembrane</keyword>
<feature type="transmembrane region" description="Helical" evidence="1">
    <location>
        <begin position="57"/>
        <end position="76"/>
    </location>
</feature>
<accession>A0A3S3EC05</accession>
<feature type="transmembrane region" description="Helical" evidence="1">
    <location>
        <begin position="402"/>
        <end position="420"/>
    </location>
</feature>
<feature type="domain" description="YdbS-like PH" evidence="2">
    <location>
        <begin position="435"/>
        <end position="497"/>
    </location>
</feature>
<evidence type="ECO:0000313" key="4">
    <source>
        <dbReference type="Proteomes" id="UP000286208"/>
    </source>
</evidence>
<dbReference type="OrthoDB" id="4121259at2"/>
<keyword evidence="4" id="KW-1185">Reference proteome</keyword>
<feature type="domain" description="YdbS-like PH" evidence="2">
    <location>
        <begin position="75"/>
        <end position="141"/>
    </location>
</feature>
<organism evidence="3 4">
    <name type="scientific">Prescottella agglutinans</name>
    <dbReference type="NCBI Taxonomy" id="1644129"/>
    <lineage>
        <taxon>Bacteria</taxon>
        <taxon>Bacillati</taxon>
        <taxon>Actinomycetota</taxon>
        <taxon>Actinomycetes</taxon>
        <taxon>Mycobacteriales</taxon>
        <taxon>Nocardiaceae</taxon>
        <taxon>Prescottella</taxon>
    </lineage>
</organism>
<name>A0A3S3EC05_9NOCA</name>
<dbReference type="PANTHER" id="PTHR34473:SF2">
    <property type="entry name" value="UPF0699 TRANSMEMBRANE PROTEIN YDBT"/>
    <property type="match status" value="1"/>
</dbReference>
<dbReference type="Proteomes" id="UP000286208">
    <property type="component" value="Unassembled WGS sequence"/>
</dbReference>
<keyword evidence="1" id="KW-1133">Transmembrane helix</keyword>
<reference evidence="3 4" key="1">
    <citation type="submission" date="2018-11" db="EMBL/GenBank/DDBJ databases">
        <title>Rhodococcus spongicola sp. nov. and Rhodococcus xishaensis sp. nov. from marine sponges.</title>
        <authorList>
            <person name="Li L."/>
            <person name="Lin H.W."/>
        </authorList>
    </citation>
    <scope>NUCLEOTIDE SEQUENCE [LARGE SCALE GENOMIC DNA]</scope>
    <source>
        <strain evidence="3 4">CCTCC AB2014297</strain>
    </source>
</reference>
<proteinExistence type="predicted"/>
<evidence type="ECO:0000256" key="1">
    <source>
        <dbReference type="SAM" id="Phobius"/>
    </source>
</evidence>